<reference evidence="4 5" key="1">
    <citation type="journal article" date="2017" name="Front. Microbiol.">
        <title>Genomic Characterization of Dairy Associated Leuconostoc Species and Diversity of Leuconostocs in Undefined Mixed Mesophilic Starter Cultures.</title>
        <authorList>
            <person name="Frantzen C.A."/>
            <person name="Kot W."/>
            <person name="Pedersen T.B."/>
            <person name="Ardo Y.M."/>
            <person name="Broadbent J.R."/>
            <person name="Neve H."/>
            <person name="Hansen L.H."/>
            <person name="Dal Bello F."/>
            <person name="Ostlie H.M."/>
            <person name="Kleppen H.P."/>
            <person name="Vogensen F.K."/>
            <person name="Holo H."/>
        </authorList>
    </citation>
    <scope>NUCLEOTIDE SEQUENCE [LARGE SCALE GENOMIC DNA]</scope>
    <source>
        <strain evidence="4 5">LMGCF08</strain>
    </source>
</reference>
<dbReference type="PANTHER" id="PTHR12526">
    <property type="entry name" value="GLYCOSYLTRANSFERASE"/>
    <property type="match status" value="1"/>
</dbReference>
<keyword evidence="2 4" id="KW-0808">Transferase</keyword>
<dbReference type="Gene3D" id="3.40.50.2000">
    <property type="entry name" value="Glycogen Phosphorylase B"/>
    <property type="match status" value="2"/>
</dbReference>
<dbReference type="InterPro" id="IPR001296">
    <property type="entry name" value="Glyco_trans_1"/>
</dbReference>
<evidence type="ECO:0000313" key="4">
    <source>
        <dbReference type="EMBL" id="ORI98551.1"/>
    </source>
</evidence>
<feature type="domain" description="Glycosyl transferase family 1" evidence="3">
    <location>
        <begin position="295"/>
        <end position="430"/>
    </location>
</feature>
<sequence>MNFFMNKRIGHGNSGVEHAQFYRAQCFREKNMAFKLIYTDYLPQLHEHMKEWHLKENEVIGLYDYLLSDEPTDYLKNGLNDTKVYQQHVLVDFVDTQRLINQQTTGHYQATILKNKRFDSKKNVYLVGDDRVILENGQHRVTWHYRYSESLGKTMTNIHVSQFRGRDYLFATFEELLVFFLLELQREFANNCYFVDRGTDNEEALITLKHRGYQLKIIDIVHAAHLVSYQNGRPLWNNYYQYMFDHLDDIDKVIVATTLQQKDMLSQLRDSGFSVDSHKIIAIPVGGVSQIAAPKKWAGNVAKFVTVSRLHPEKKIAHIIESIAQLNQDGFAATLSIYGTGNEEKKLKQLINDYHLNDKITLKGLSQSITRELLNYDAYVSASYSEGFGLTYMEALGAALPVASYANLYGAQSLIKDGKNGHLAEFDRHNKKEAANIAHLSAAMRLIFTDYDALSEGAALTAENFQVKRIADQWARVVEVLS</sequence>
<dbReference type="GO" id="GO:0016757">
    <property type="term" value="F:glycosyltransferase activity"/>
    <property type="evidence" value="ECO:0007669"/>
    <property type="project" value="UniProtKB-KW"/>
</dbReference>
<dbReference type="Pfam" id="PF00534">
    <property type="entry name" value="Glycos_transf_1"/>
    <property type="match status" value="1"/>
</dbReference>
<dbReference type="SUPFAM" id="SSF53756">
    <property type="entry name" value="UDP-Glycosyltransferase/glycogen phosphorylase"/>
    <property type="match status" value="1"/>
</dbReference>
<comment type="caution">
    <text evidence="4">The sequence shown here is derived from an EMBL/GenBank/DDBJ whole genome shotgun (WGS) entry which is preliminary data.</text>
</comment>
<organism evidence="4 5">
    <name type="scientific">Leuconostoc pseudomesenteroides</name>
    <dbReference type="NCBI Taxonomy" id="33968"/>
    <lineage>
        <taxon>Bacteria</taxon>
        <taxon>Bacillati</taxon>
        <taxon>Bacillota</taxon>
        <taxon>Bacilli</taxon>
        <taxon>Lactobacillales</taxon>
        <taxon>Lactobacillaceae</taxon>
        <taxon>Leuconostoc</taxon>
    </lineage>
</organism>
<protein>
    <submittedName>
        <fullName evidence="4">Glycosyl transferase</fullName>
    </submittedName>
</protein>
<evidence type="ECO:0000256" key="1">
    <source>
        <dbReference type="ARBA" id="ARBA00022676"/>
    </source>
</evidence>
<evidence type="ECO:0000313" key="5">
    <source>
        <dbReference type="Proteomes" id="UP000192288"/>
    </source>
</evidence>
<dbReference type="Proteomes" id="UP000192288">
    <property type="component" value="Unassembled WGS sequence"/>
</dbReference>
<evidence type="ECO:0000256" key="2">
    <source>
        <dbReference type="ARBA" id="ARBA00022679"/>
    </source>
</evidence>
<proteinExistence type="predicted"/>
<dbReference type="AlphaFoldDB" id="A0A1X0VFT0"/>
<evidence type="ECO:0000259" key="3">
    <source>
        <dbReference type="Pfam" id="PF00534"/>
    </source>
</evidence>
<dbReference type="EMBL" id="MPLS01000003">
    <property type="protein sequence ID" value="ORI98551.1"/>
    <property type="molecule type" value="Genomic_DNA"/>
</dbReference>
<dbReference type="PANTHER" id="PTHR12526:SF629">
    <property type="entry name" value="TEICHURONIC ACID BIOSYNTHESIS GLYCOSYLTRANSFERASE TUAH-RELATED"/>
    <property type="match status" value="1"/>
</dbReference>
<gene>
    <name evidence="4" type="ORF">BMR96_01720</name>
</gene>
<accession>A0A1X0VFT0</accession>
<name>A0A1X0VFT0_LEUPS</name>
<dbReference type="eggNOG" id="COG0438">
    <property type="taxonomic scope" value="Bacteria"/>
</dbReference>
<dbReference type="RefSeq" id="WP_080518906.1">
    <property type="nucleotide sequence ID" value="NZ_MPLS01000003.1"/>
</dbReference>
<dbReference type="STRING" id="33968.BMS77_00285"/>
<keyword evidence="1" id="KW-0328">Glycosyltransferase</keyword>